<dbReference type="GO" id="GO:0003677">
    <property type="term" value="F:DNA binding"/>
    <property type="evidence" value="ECO:0007669"/>
    <property type="project" value="UniProtKB-UniRule"/>
</dbReference>
<dbReference type="PANTHER" id="PTHR43788:SF6">
    <property type="entry name" value="DNA HELICASE B"/>
    <property type="match status" value="1"/>
</dbReference>
<comment type="caution">
    <text evidence="14">The sequence shown here is derived from an EMBL/GenBank/DDBJ whole genome shotgun (WGS) entry which is preliminary data.</text>
</comment>
<dbReference type="SUPFAM" id="SSF52540">
    <property type="entry name" value="P-loop containing nucleoside triphosphate hydrolases"/>
    <property type="match status" value="2"/>
</dbReference>
<dbReference type="GO" id="GO:0008854">
    <property type="term" value="F:exodeoxyribonuclease V activity"/>
    <property type="evidence" value="ECO:0007669"/>
    <property type="project" value="InterPro"/>
</dbReference>
<keyword evidence="5 11" id="KW-0347">Helicase</keyword>
<comment type="subunit">
    <text evidence="11">Heterotrimer of RecB, RecC and RecD. All subunits contribute to DNA-binding.</text>
</comment>
<evidence type="ECO:0000259" key="12">
    <source>
        <dbReference type="Pfam" id="PF13538"/>
    </source>
</evidence>
<evidence type="ECO:0000256" key="3">
    <source>
        <dbReference type="ARBA" id="ARBA00022763"/>
    </source>
</evidence>
<dbReference type="GO" id="GO:0005524">
    <property type="term" value="F:ATP binding"/>
    <property type="evidence" value="ECO:0007669"/>
    <property type="project" value="UniProtKB-UniRule"/>
</dbReference>
<dbReference type="CDD" id="cd17933">
    <property type="entry name" value="DEXSc_RecD-like"/>
    <property type="match status" value="1"/>
</dbReference>
<dbReference type="InterPro" id="IPR027785">
    <property type="entry name" value="UvrD-like_helicase_C"/>
</dbReference>
<keyword evidence="15" id="KW-1185">Reference proteome</keyword>
<feature type="domain" description="UvrD-like helicase C-terminal" evidence="12">
    <location>
        <begin position="522"/>
        <end position="568"/>
    </location>
</feature>
<evidence type="ECO:0000256" key="11">
    <source>
        <dbReference type="HAMAP-Rule" id="MF_01487"/>
    </source>
</evidence>
<keyword evidence="10 11" id="KW-0413">Isomerase</keyword>
<comment type="catalytic activity">
    <reaction evidence="11">
        <text>ATP + H2O = ADP + phosphate + H(+)</text>
        <dbReference type="Rhea" id="RHEA:13065"/>
        <dbReference type="ChEBI" id="CHEBI:15377"/>
        <dbReference type="ChEBI" id="CHEBI:15378"/>
        <dbReference type="ChEBI" id="CHEBI:30616"/>
        <dbReference type="ChEBI" id="CHEBI:43474"/>
        <dbReference type="ChEBI" id="CHEBI:456216"/>
        <dbReference type="EC" id="5.6.2.3"/>
    </reaction>
</comment>
<evidence type="ECO:0000313" key="14">
    <source>
        <dbReference type="EMBL" id="GIM77544.1"/>
    </source>
</evidence>
<feature type="binding site" evidence="11">
    <location>
        <begin position="175"/>
        <end position="182"/>
    </location>
    <ligand>
        <name>ATP</name>
        <dbReference type="ChEBI" id="CHEBI:30616"/>
    </ligand>
</feature>
<dbReference type="Gene3D" id="1.10.10.1020">
    <property type="entry name" value="RecBCD complex, subunit RecD, N-terminal domain"/>
    <property type="match status" value="1"/>
</dbReference>
<dbReference type="CDD" id="cd18809">
    <property type="entry name" value="SF1_C_RecD"/>
    <property type="match status" value="1"/>
</dbReference>
<dbReference type="Pfam" id="PF13245">
    <property type="entry name" value="AAA_19"/>
    <property type="match status" value="1"/>
</dbReference>
<comment type="similarity">
    <text evidence="11">Belongs to the RecD family.</text>
</comment>
<evidence type="ECO:0000256" key="4">
    <source>
        <dbReference type="ARBA" id="ARBA00022801"/>
    </source>
</evidence>
<reference evidence="14" key="1">
    <citation type="submission" date="2021-03" db="EMBL/GenBank/DDBJ databases">
        <title>Whole genome shotgun sequence of Actinoplanes consettensis NBRC 14913.</title>
        <authorList>
            <person name="Komaki H."/>
            <person name="Tamura T."/>
        </authorList>
    </citation>
    <scope>NUCLEOTIDE SEQUENCE</scope>
    <source>
        <strain evidence="14">NBRC 14913</strain>
    </source>
</reference>
<dbReference type="GO" id="GO:0000724">
    <property type="term" value="P:double-strand break repair via homologous recombination"/>
    <property type="evidence" value="ECO:0007669"/>
    <property type="project" value="UniProtKB-UniRule"/>
</dbReference>
<feature type="domain" description="RecBCD enzyme subunit RecD N-terminal" evidence="13">
    <location>
        <begin position="17"/>
        <end position="112"/>
    </location>
</feature>
<comment type="miscellaneous">
    <text evidence="11">In the RecBCD complex, RecB has a slow 3'-5' helicase, an exonuclease activity and loads RecA onto ssDNA, RecD has a fast 5'-3' helicase activity, while RecC stimulates the ATPase and processivity of the RecB helicase and contributes to recognition of the Chi site.</text>
</comment>
<dbReference type="Proteomes" id="UP000680865">
    <property type="component" value="Unassembled WGS sequence"/>
</dbReference>
<dbReference type="EC" id="5.6.2.3" evidence="11"/>
<name>A0A919VST7_9ACTN</name>
<evidence type="ECO:0000256" key="7">
    <source>
        <dbReference type="ARBA" id="ARBA00022840"/>
    </source>
</evidence>
<dbReference type="InterPro" id="IPR041851">
    <property type="entry name" value="RecD_N_sf"/>
</dbReference>
<keyword evidence="6 11" id="KW-0269">Exonuclease</keyword>
<dbReference type="Gene3D" id="3.40.50.300">
    <property type="entry name" value="P-loop containing nucleotide triphosphate hydrolases"/>
    <property type="match status" value="3"/>
</dbReference>
<evidence type="ECO:0000256" key="6">
    <source>
        <dbReference type="ARBA" id="ARBA00022839"/>
    </source>
</evidence>
<evidence type="ECO:0000313" key="15">
    <source>
        <dbReference type="Proteomes" id="UP000680865"/>
    </source>
</evidence>
<organism evidence="14 15">
    <name type="scientific">Winogradskya consettensis</name>
    <dbReference type="NCBI Taxonomy" id="113560"/>
    <lineage>
        <taxon>Bacteria</taxon>
        <taxon>Bacillati</taxon>
        <taxon>Actinomycetota</taxon>
        <taxon>Actinomycetes</taxon>
        <taxon>Micromonosporales</taxon>
        <taxon>Micromonosporaceae</taxon>
        <taxon>Winogradskya</taxon>
    </lineage>
</organism>
<evidence type="ECO:0000256" key="2">
    <source>
        <dbReference type="ARBA" id="ARBA00022741"/>
    </source>
</evidence>
<dbReference type="HAMAP" id="MF_01487">
    <property type="entry name" value="RecD"/>
    <property type="match status" value="1"/>
</dbReference>
<dbReference type="NCBIfam" id="TIGR01447">
    <property type="entry name" value="recD"/>
    <property type="match status" value="1"/>
</dbReference>
<keyword evidence="7 11" id="KW-0067">ATP-binding</keyword>
<dbReference type="GO" id="GO:0043139">
    <property type="term" value="F:5'-3' DNA helicase activity"/>
    <property type="evidence" value="ECO:0007669"/>
    <property type="project" value="UniProtKB-UniRule"/>
</dbReference>
<sequence>MTLALRATGLVQVFNTAGVLALADVHTARRVSALGGESDETVLLAFALTVRALRLGSVCVDLTTVAGTATGDEDVVPGDLPWPAPAAWLQACARSPLVAPGGPLRLVRELLYLDRYWRQEELVRHHLEQRARSTPLFDSARLTTDLDALFPGADSECQRLAAAVAVHRWTTVLAGGPGTGKTTTIARILAALHHQPGDPPRIALAAPTGKAAARLEEAVRACDLPELGDLHASTIHRLLGRRPGSRTRFRHDRTNRLPYDVVVVDETSMVSLTLMAKLLDAVRPTARLILVGDPDQLASVEAGAVLGDIVRAEGHPSEILGRPVTNGVVTLDHTWRFQGSIAALARAIRAGDPDAALEVLHLTADARHKAGVDAGEGRAGEEARADRTAGEVELIEDGATDGLRADVTAALDEVTRAALEGDAVTALDRLDTHRLLCAHRHGPHGVTHWSAEIARWREAAPSGSDWYPGQPLLITANDYDAGLYNGDTGVIVQTSDGLRAAFARGGTPVLIPPTRLLEAQTLYALTVHRSQGSQFDRVTLILPPPESPLLTRELLYTAATRARTHLRILGTAEAIRAAITRPIARASGLRSLLGP</sequence>
<gene>
    <name evidence="11 14" type="primary">recD</name>
    <name evidence="14" type="ORF">Aco04nite_55970</name>
</gene>
<dbReference type="InterPro" id="IPR050534">
    <property type="entry name" value="Coronavir_polyprotein_1ab"/>
</dbReference>
<comment type="function">
    <text evidence="11">A helicase/nuclease that prepares dsDNA breaks (DSB) for recombinational DNA repair. Binds to DSBs and unwinds DNA via a highly rapid and processive ATP-dependent bidirectional helicase activity. Unwinds dsDNA until it encounters a Chi (crossover hotspot instigator) sequence from the 3' direction. Cuts ssDNA a few nucleotides 3' to the Chi site. The properties and activities of the enzyme are changed at Chi. The Chi-altered holoenzyme produces a long 3'-ssDNA overhang and facilitates RecA-binding to the ssDNA for homologous DNA recombination and repair. Holoenzyme degrades any linearized DNA that is unable to undergo homologous recombination. In the holoenzyme this subunit has ssDNA-dependent ATPase and 5'-3' helicase activity. When added to pre-assembled RecBC greatly stimulates nuclease activity and augments holoenzyme processivity. Negatively regulates the RecA-loading ability of RecBCD.</text>
</comment>
<keyword evidence="2 11" id="KW-0547">Nucleotide-binding</keyword>
<evidence type="ECO:0000256" key="9">
    <source>
        <dbReference type="ARBA" id="ARBA00023204"/>
    </source>
</evidence>
<protein>
    <recommendedName>
        <fullName evidence="11">RecBCD enzyme subunit RecD</fullName>
        <ecNumber evidence="11">5.6.2.3</ecNumber>
    </recommendedName>
    <alternativeName>
        <fullName evidence="11">DNA 5'-3' helicase subunit RecD</fullName>
    </alternativeName>
    <alternativeName>
        <fullName evidence="11">Exonuclease V subunit RecD</fullName>
        <shortName evidence="11">ExoV subunit RecD</shortName>
    </alternativeName>
    <alternativeName>
        <fullName evidence="11">Helicase/nuclease RecBCD subunit RecD</fullName>
    </alternativeName>
</protein>
<dbReference type="InterPro" id="IPR027417">
    <property type="entry name" value="P-loop_NTPase"/>
</dbReference>
<dbReference type="GO" id="GO:0017116">
    <property type="term" value="F:single-stranded DNA helicase activity"/>
    <property type="evidence" value="ECO:0007669"/>
    <property type="project" value="TreeGrafter"/>
</dbReference>
<dbReference type="PANTHER" id="PTHR43788">
    <property type="entry name" value="DNA2/NAM7 HELICASE FAMILY MEMBER"/>
    <property type="match status" value="1"/>
</dbReference>
<dbReference type="GO" id="GO:0009338">
    <property type="term" value="C:exodeoxyribonuclease V complex"/>
    <property type="evidence" value="ECO:0007669"/>
    <property type="project" value="InterPro"/>
</dbReference>
<dbReference type="EMBL" id="BOQP01000030">
    <property type="protein sequence ID" value="GIM77544.1"/>
    <property type="molecule type" value="Genomic_DNA"/>
</dbReference>
<keyword evidence="4 11" id="KW-0378">Hydrolase</keyword>
<accession>A0A919VST7</accession>
<evidence type="ECO:0000259" key="13">
    <source>
        <dbReference type="Pfam" id="PF21185"/>
    </source>
</evidence>
<dbReference type="Pfam" id="PF13538">
    <property type="entry name" value="UvrD_C_2"/>
    <property type="match status" value="1"/>
</dbReference>
<evidence type="ECO:0000256" key="1">
    <source>
        <dbReference type="ARBA" id="ARBA00022722"/>
    </source>
</evidence>
<keyword evidence="3 11" id="KW-0227">DNA damage</keyword>
<dbReference type="RefSeq" id="WP_213000192.1">
    <property type="nucleotide sequence ID" value="NZ_BAAATW010000016.1"/>
</dbReference>
<keyword evidence="9 11" id="KW-0234">DNA repair</keyword>
<dbReference type="InterPro" id="IPR006344">
    <property type="entry name" value="RecD"/>
</dbReference>
<evidence type="ECO:0000256" key="8">
    <source>
        <dbReference type="ARBA" id="ARBA00023125"/>
    </source>
</evidence>
<evidence type="ECO:0000256" key="10">
    <source>
        <dbReference type="ARBA" id="ARBA00023235"/>
    </source>
</evidence>
<dbReference type="Pfam" id="PF21185">
    <property type="entry name" value="RecD_N"/>
    <property type="match status" value="1"/>
</dbReference>
<proteinExistence type="inferred from homology"/>
<dbReference type="AlphaFoldDB" id="A0A919VST7"/>
<dbReference type="InterPro" id="IPR049550">
    <property type="entry name" value="RecD_N"/>
</dbReference>
<keyword evidence="8 11" id="KW-0238">DNA-binding</keyword>
<evidence type="ECO:0000256" key="5">
    <source>
        <dbReference type="ARBA" id="ARBA00022806"/>
    </source>
</evidence>
<keyword evidence="1 11" id="KW-0540">Nuclease</keyword>